<dbReference type="AlphaFoldDB" id="A0A806UEU3"/>
<evidence type="ECO:0000313" key="2">
    <source>
        <dbReference type="Proteomes" id="UP000036410"/>
    </source>
</evidence>
<dbReference type="Proteomes" id="UP000036410">
    <property type="component" value="Plasmid p1"/>
</dbReference>
<keyword evidence="1" id="KW-0614">Plasmid</keyword>
<reference evidence="1 2" key="1">
    <citation type="submission" date="2015-01" db="EMBL/GenBank/DDBJ databases">
        <title>Genome sequence of bacillus megaterium Q3.</title>
        <authorList>
            <person name="Wang Y."/>
            <person name="Luo K."/>
            <person name="Bai L."/>
            <person name="Luo F."/>
        </authorList>
    </citation>
    <scope>NUCLEOTIDE SEQUENCE [LARGE SCALE GENOMIC DNA]</scope>
    <source>
        <strain evidence="1 2">Q3</strain>
        <plasmid evidence="1 2">p1</plasmid>
    </source>
</reference>
<protein>
    <submittedName>
        <fullName evidence="1">Uncharacterized protein</fullName>
    </submittedName>
</protein>
<accession>A0A806UEU3</accession>
<dbReference type="EMBL" id="CP010587">
    <property type="protein sequence ID" value="AKP80295.1"/>
    <property type="molecule type" value="Genomic_DNA"/>
</dbReference>
<name>A0A806UEU3_PRIMG</name>
<evidence type="ECO:0000313" key="1">
    <source>
        <dbReference type="EMBL" id="AKP80295.1"/>
    </source>
</evidence>
<geneLocation type="plasmid" evidence="1 2">
    <name>p1</name>
</geneLocation>
<gene>
    <name evidence="1" type="ORF">AS52_05397</name>
</gene>
<dbReference type="RefSeq" id="WP_014462121.1">
    <property type="nucleotide sequence ID" value="NZ_CP010587.1"/>
</dbReference>
<dbReference type="GeneID" id="48015969"/>
<organism evidence="1 2">
    <name type="scientific">Priestia megaterium Q3</name>
    <dbReference type="NCBI Taxonomy" id="1452722"/>
    <lineage>
        <taxon>Bacteria</taxon>
        <taxon>Bacillati</taxon>
        <taxon>Bacillota</taxon>
        <taxon>Bacilli</taxon>
        <taxon>Bacillales</taxon>
        <taxon>Bacillaceae</taxon>
        <taxon>Priestia</taxon>
    </lineage>
</organism>
<sequence length="174" mass="18028">MALSSEARAALLKNLLSLPQTVNTTTTSATDLLNAVNPATTVTNALNTINPTTVVTDLLNTVNTTTTGLLNTVNTTTTDILNTTTGLVSTTTTSASDLLRNLLSILAGLPISSGSAPIRNDLKNRVNQTVQLSTPNETITGVLLAVLSDYVAVAESDGSLNYIPLSKVETVSSL</sequence>
<proteinExistence type="predicted"/>